<dbReference type="Proteomes" id="UP000193377">
    <property type="component" value="Unassembled WGS sequence"/>
</dbReference>
<name>A0A1X2YQU2_BIFAD</name>
<dbReference type="AlphaFoldDB" id="A0A1X2YQU2"/>
<proteinExistence type="predicted"/>
<comment type="caution">
    <text evidence="1">The sequence shown here is derived from an EMBL/GenBank/DDBJ whole genome shotgun (WGS) entry which is preliminary data.</text>
</comment>
<protein>
    <submittedName>
        <fullName evidence="1">Uncharacterized protein</fullName>
    </submittedName>
</protein>
<organism evidence="1 2">
    <name type="scientific">Bifidobacterium adolescentis</name>
    <dbReference type="NCBI Taxonomy" id="1680"/>
    <lineage>
        <taxon>Bacteria</taxon>
        <taxon>Bacillati</taxon>
        <taxon>Actinomycetota</taxon>
        <taxon>Actinomycetes</taxon>
        <taxon>Bifidobacteriales</taxon>
        <taxon>Bifidobacteriaceae</taxon>
        <taxon>Bifidobacterium</taxon>
    </lineage>
</organism>
<evidence type="ECO:0000313" key="1">
    <source>
        <dbReference type="EMBL" id="OSG84534.1"/>
    </source>
</evidence>
<reference evidence="1 2" key="1">
    <citation type="journal article" date="2016" name="Sci. Rep.">
        <title>Evaluation of genetic diversity among strains of the human gut commensal Bifidobacterium adolescentis.</title>
        <authorList>
            <person name="Duranti S."/>
            <person name="Milani C."/>
            <person name="Lugli G.A."/>
            <person name="Mancabelli L."/>
            <person name="Turroni F."/>
            <person name="Ferrario C."/>
            <person name="Mangifesta M."/>
            <person name="Viappiani A."/>
            <person name="Sanchez B."/>
            <person name="Margolles A."/>
            <person name="van Sinderen D."/>
            <person name="Ventura M."/>
        </authorList>
    </citation>
    <scope>NUCLEOTIDE SEQUENCE [LARGE SCALE GENOMIC DNA]</scope>
    <source>
        <strain evidence="1 2">487B</strain>
    </source>
</reference>
<gene>
    <name evidence="1" type="ORF">B0487_2198</name>
</gene>
<sequence length="138" mass="15694">MPDERIEKAAIAVFAAQTNWADFNPSEEQIRDLWDGQMDAIRDSFRRLAKAALDSQEDQPADLDWENAEPKDLDSRTVKAVTKDGTIVRGRTVAIHGSLDQLTVEGILQPLLMRLQGEHWRLASGWKSLVFYNKTKEQ</sequence>
<dbReference type="RefSeq" id="WP_085393628.1">
    <property type="nucleotide sequence ID" value="NZ_LNKD01000009.1"/>
</dbReference>
<accession>A0A1X2YQU2</accession>
<dbReference type="EMBL" id="LNKD01000009">
    <property type="protein sequence ID" value="OSG84534.1"/>
    <property type="molecule type" value="Genomic_DNA"/>
</dbReference>
<evidence type="ECO:0000313" key="2">
    <source>
        <dbReference type="Proteomes" id="UP000193377"/>
    </source>
</evidence>